<dbReference type="SUPFAM" id="SSF52743">
    <property type="entry name" value="Subtilisin-like"/>
    <property type="match status" value="1"/>
</dbReference>
<keyword evidence="8" id="KW-0732">Signal</keyword>
<evidence type="ECO:0000313" key="10">
    <source>
        <dbReference type="EMBL" id="GCD97048.1"/>
    </source>
</evidence>
<dbReference type="InterPro" id="IPR037045">
    <property type="entry name" value="S8pro/Inhibitor_I9_sf"/>
</dbReference>
<dbReference type="EMBL" id="BIFH01000022">
    <property type="protein sequence ID" value="GCD97048.1"/>
    <property type="molecule type" value="Genomic_DNA"/>
</dbReference>
<reference evidence="10 11" key="1">
    <citation type="submission" date="2018-12" db="EMBL/GenBank/DDBJ databases">
        <title>Draft genome sequence of Embleya hyalina NBRC 13850T.</title>
        <authorList>
            <person name="Komaki H."/>
            <person name="Hosoyama A."/>
            <person name="Kimura A."/>
            <person name="Ichikawa N."/>
            <person name="Tamura T."/>
        </authorList>
    </citation>
    <scope>NUCLEOTIDE SEQUENCE [LARGE SCALE GENOMIC DNA]</scope>
    <source>
        <strain evidence="10 11">NBRC 13850</strain>
    </source>
</reference>
<dbReference type="InterPro" id="IPR010259">
    <property type="entry name" value="S8pro/Inhibitor_I9"/>
</dbReference>
<dbReference type="Gene3D" id="3.40.50.200">
    <property type="entry name" value="Peptidase S8/S53 domain"/>
    <property type="match status" value="1"/>
</dbReference>
<feature type="region of interest" description="Disordered" evidence="7">
    <location>
        <begin position="123"/>
        <end position="142"/>
    </location>
</feature>
<dbReference type="Pfam" id="PF01483">
    <property type="entry name" value="P_proprotein"/>
    <property type="match status" value="1"/>
</dbReference>
<dbReference type="InterPro" id="IPR050131">
    <property type="entry name" value="Peptidase_S8_subtilisin-like"/>
</dbReference>
<protein>
    <submittedName>
        <fullName evidence="10">Serine protease</fullName>
    </submittedName>
</protein>
<dbReference type="Proteomes" id="UP000286931">
    <property type="component" value="Unassembled WGS sequence"/>
</dbReference>
<feature type="active site" description="Charge relay system" evidence="5">
    <location>
        <position position="166"/>
    </location>
</feature>
<feature type="active site" description="Charge relay system" evidence="5">
    <location>
        <position position="347"/>
    </location>
</feature>
<dbReference type="SUPFAM" id="SSF54897">
    <property type="entry name" value="Protease propeptides/inhibitors"/>
    <property type="match status" value="1"/>
</dbReference>
<evidence type="ECO:0000256" key="4">
    <source>
        <dbReference type="ARBA" id="ARBA00022825"/>
    </source>
</evidence>
<keyword evidence="11" id="KW-1185">Reference proteome</keyword>
<dbReference type="InterPro" id="IPR034193">
    <property type="entry name" value="PCSK9_ProteinaseK-like"/>
</dbReference>
<keyword evidence="2 5" id="KW-0645">Protease</keyword>
<dbReference type="Gene3D" id="3.30.70.80">
    <property type="entry name" value="Peptidase S8 propeptide/proteinase inhibitor I9"/>
    <property type="match status" value="1"/>
</dbReference>
<evidence type="ECO:0000313" key="11">
    <source>
        <dbReference type="Proteomes" id="UP000286931"/>
    </source>
</evidence>
<evidence type="ECO:0000256" key="5">
    <source>
        <dbReference type="PROSITE-ProRule" id="PRU01240"/>
    </source>
</evidence>
<dbReference type="InterPro" id="IPR023828">
    <property type="entry name" value="Peptidase_S8_Ser-AS"/>
</dbReference>
<dbReference type="PROSITE" id="PS51892">
    <property type="entry name" value="SUBTILASE"/>
    <property type="match status" value="1"/>
</dbReference>
<evidence type="ECO:0000256" key="7">
    <source>
        <dbReference type="SAM" id="MobiDB-lite"/>
    </source>
</evidence>
<dbReference type="RefSeq" id="WP_126639063.1">
    <property type="nucleotide sequence ID" value="NZ_BIFH01000022.1"/>
</dbReference>
<dbReference type="InterPro" id="IPR015500">
    <property type="entry name" value="Peptidase_S8_subtilisin-rel"/>
</dbReference>
<dbReference type="InterPro" id="IPR023827">
    <property type="entry name" value="Peptidase_S8_Asp-AS"/>
</dbReference>
<proteinExistence type="inferred from homology"/>
<dbReference type="InterPro" id="IPR008979">
    <property type="entry name" value="Galactose-bd-like_sf"/>
</dbReference>
<feature type="domain" description="P/Homo B" evidence="9">
    <location>
        <begin position="404"/>
        <end position="523"/>
    </location>
</feature>
<evidence type="ECO:0000256" key="2">
    <source>
        <dbReference type="ARBA" id="ARBA00022670"/>
    </source>
</evidence>
<accession>A0A401YR09</accession>
<dbReference type="Pfam" id="PF05922">
    <property type="entry name" value="Inhibitor_I9"/>
    <property type="match status" value="1"/>
</dbReference>
<dbReference type="InterPro" id="IPR036852">
    <property type="entry name" value="Peptidase_S8/S53_dom_sf"/>
</dbReference>
<dbReference type="InterPro" id="IPR000209">
    <property type="entry name" value="Peptidase_S8/S53_dom"/>
</dbReference>
<sequence>MRDIPLRRTRRVATVAGLALATLAAAGMAGAAESRTAAVQAEATVRPAHQPVPGQYIVALRDDAPKAVSGKAHSLAQSYGAEVTRTFSATFNGFTVRDTSPQAARKLAADPSVKAVYEDGTAHAAGGEQPDPPSWGLDQSDQKTTNLDRKYTYPNTADNVTAYVIDSGVNKNHAEFEGRASFGYDFVDNDADASDCFWHGTHVAGTIAGKTVGIAKKAKVVAVRALGCNGSAPDSATVAALEWVATNGRGPAVVNMSLGTDVVGVGDEQVKALVAKGFTVVVSAGNAGADACGVSPARVPEAITVGWIEQGGRRNGNYGTCVDLFAPGGNIHSSDNTGGYRNGSGTSMASPHVAGAAALYLEANRSATPRQVRDALVDNATPNLVTNAGAGSPNKLLYTGFIGGGPGPVCGVKANTEAVPIPDSGEGAGTITVAGCDGRASATLPVKVDIDHTYSADLAVDLVGPSGAGYSLKRAGGVGSADGVHQTFTVDASAENANGVWTLRVKDTYRYDTGVLTGWSITF</sequence>
<dbReference type="PRINTS" id="PR00723">
    <property type="entry name" value="SUBTILISIN"/>
</dbReference>
<dbReference type="InterPro" id="IPR022398">
    <property type="entry name" value="Peptidase_S8_His-AS"/>
</dbReference>
<dbReference type="FunFam" id="3.40.50.200:FF:000014">
    <property type="entry name" value="Proteinase K"/>
    <property type="match status" value="1"/>
</dbReference>
<keyword evidence="3 5" id="KW-0378">Hydrolase</keyword>
<name>A0A401YR09_9ACTN</name>
<gene>
    <name evidence="10" type="ORF">EHYA_04735</name>
</gene>
<evidence type="ECO:0000256" key="3">
    <source>
        <dbReference type="ARBA" id="ARBA00022801"/>
    </source>
</evidence>
<evidence type="ECO:0000259" key="9">
    <source>
        <dbReference type="PROSITE" id="PS51829"/>
    </source>
</evidence>
<organism evidence="10 11">
    <name type="scientific">Embleya hyalina</name>
    <dbReference type="NCBI Taxonomy" id="516124"/>
    <lineage>
        <taxon>Bacteria</taxon>
        <taxon>Bacillati</taxon>
        <taxon>Actinomycetota</taxon>
        <taxon>Actinomycetes</taxon>
        <taxon>Kitasatosporales</taxon>
        <taxon>Streptomycetaceae</taxon>
        <taxon>Embleya</taxon>
    </lineage>
</organism>
<dbReference type="GO" id="GO:0005615">
    <property type="term" value="C:extracellular space"/>
    <property type="evidence" value="ECO:0007669"/>
    <property type="project" value="TreeGrafter"/>
</dbReference>
<dbReference type="AlphaFoldDB" id="A0A401YR09"/>
<dbReference type="CDD" id="cd04077">
    <property type="entry name" value="Peptidases_S8_PCSK9_ProteinaseK_like"/>
    <property type="match status" value="1"/>
</dbReference>
<dbReference type="PROSITE" id="PS00137">
    <property type="entry name" value="SUBTILASE_HIS"/>
    <property type="match status" value="1"/>
</dbReference>
<feature type="chain" id="PRO_5019062438" evidence="8">
    <location>
        <begin position="32"/>
        <end position="523"/>
    </location>
</feature>
<dbReference type="PANTHER" id="PTHR43806">
    <property type="entry name" value="PEPTIDASE S8"/>
    <property type="match status" value="1"/>
</dbReference>
<dbReference type="OrthoDB" id="9798386at2"/>
<feature type="signal peptide" evidence="8">
    <location>
        <begin position="1"/>
        <end position="31"/>
    </location>
</feature>
<dbReference type="GO" id="GO:0004252">
    <property type="term" value="F:serine-type endopeptidase activity"/>
    <property type="evidence" value="ECO:0007669"/>
    <property type="project" value="UniProtKB-UniRule"/>
</dbReference>
<comment type="similarity">
    <text evidence="1 5 6">Belongs to the peptidase S8 family.</text>
</comment>
<dbReference type="SUPFAM" id="SSF49785">
    <property type="entry name" value="Galactose-binding domain-like"/>
    <property type="match status" value="1"/>
</dbReference>
<dbReference type="PROSITE" id="PS00138">
    <property type="entry name" value="SUBTILASE_SER"/>
    <property type="match status" value="1"/>
</dbReference>
<evidence type="ECO:0000256" key="8">
    <source>
        <dbReference type="SAM" id="SignalP"/>
    </source>
</evidence>
<comment type="caution">
    <text evidence="10">The sequence shown here is derived from an EMBL/GenBank/DDBJ whole genome shotgun (WGS) entry which is preliminary data.</text>
</comment>
<keyword evidence="4 5" id="KW-0720">Serine protease</keyword>
<dbReference type="Pfam" id="PF00082">
    <property type="entry name" value="Peptidase_S8"/>
    <property type="match status" value="1"/>
</dbReference>
<evidence type="ECO:0000256" key="6">
    <source>
        <dbReference type="RuleBase" id="RU003355"/>
    </source>
</evidence>
<dbReference type="PANTHER" id="PTHR43806:SF11">
    <property type="entry name" value="CEREVISIN-RELATED"/>
    <property type="match status" value="1"/>
</dbReference>
<dbReference type="InterPro" id="IPR002884">
    <property type="entry name" value="P_dom"/>
</dbReference>
<dbReference type="Gene3D" id="2.60.120.260">
    <property type="entry name" value="Galactose-binding domain-like"/>
    <property type="match status" value="1"/>
</dbReference>
<evidence type="ECO:0000256" key="1">
    <source>
        <dbReference type="ARBA" id="ARBA00011073"/>
    </source>
</evidence>
<feature type="active site" description="Charge relay system" evidence="5">
    <location>
        <position position="199"/>
    </location>
</feature>
<dbReference type="PROSITE" id="PS00136">
    <property type="entry name" value="SUBTILASE_ASP"/>
    <property type="match status" value="1"/>
</dbReference>
<dbReference type="PROSITE" id="PS51829">
    <property type="entry name" value="P_HOMO_B"/>
    <property type="match status" value="1"/>
</dbReference>
<dbReference type="GO" id="GO:0006508">
    <property type="term" value="P:proteolysis"/>
    <property type="evidence" value="ECO:0007669"/>
    <property type="project" value="UniProtKB-KW"/>
</dbReference>